<protein>
    <submittedName>
        <fullName evidence="1">Uncharacterized protein</fullName>
    </submittedName>
</protein>
<name>A0ACC2HQJ5_9PEZI</name>
<comment type="caution">
    <text evidence="1">The sequence shown here is derived from an EMBL/GenBank/DDBJ whole genome shotgun (WGS) entry which is preliminary data.</text>
</comment>
<reference evidence="1" key="1">
    <citation type="submission" date="2022-11" db="EMBL/GenBank/DDBJ databases">
        <title>Genome Sequence of Nemania bipapillata.</title>
        <authorList>
            <person name="Buettner E."/>
        </authorList>
    </citation>
    <scope>NUCLEOTIDE SEQUENCE</scope>
    <source>
        <strain evidence="1">CP14</strain>
    </source>
</reference>
<evidence type="ECO:0000313" key="2">
    <source>
        <dbReference type="Proteomes" id="UP001153334"/>
    </source>
</evidence>
<gene>
    <name evidence="1" type="ORF">ONZ43_g7550</name>
</gene>
<keyword evidence="2" id="KW-1185">Reference proteome</keyword>
<organism evidence="1 2">
    <name type="scientific">Nemania bipapillata</name>
    <dbReference type="NCBI Taxonomy" id="110536"/>
    <lineage>
        <taxon>Eukaryota</taxon>
        <taxon>Fungi</taxon>
        <taxon>Dikarya</taxon>
        <taxon>Ascomycota</taxon>
        <taxon>Pezizomycotina</taxon>
        <taxon>Sordariomycetes</taxon>
        <taxon>Xylariomycetidae</taxon>
        <taxon>Xylariales</taxon>
        <taxon>Xylariaceae</taxon>
        <taxon>Nemania</taxon>
    </lineage>
</organism>
<proteinExistence type="predicted"/>
<sequence length="119" mass="13519">MESSASGPQDIHNLTIFFSDGADDRIPLGGVQREVPWYDVKKDANEVPKYTRDYLERLPTIVNTRLKAMDDGIEGYREALTKTRKVHKCVVVTLVLLAILWLITSIIILVAIFKGKDFR</sequence>
<evidence type="ECO:0000313" key="1">
    <source>
        <dbReference type="EMBL" id="KAJ8105128.1"/>
    </source>
</evidence>
<dbReference type="EMBL" id="JAPESX010003360">
    <property type="protein sequence ID" value="KAJ8105128.1"/>
    <property type="molecule type" value="Genomic_DNA"/>
</dbReference>
<dbReference type="Proteomes" id="UP001153334">
    <property type="component" value="Unassembled WGS sequence"/>
</dbReference>
<accession>A0ACC2HQJ5</accession>